<dbReference type="Proteomes" id="UP000075683">
    <property type="component" value="Unassembled WGS sequence"/>
</dbReference>
<feature type="compositionally biased region" description="Basic and acidic residues" evidence="1">
    <location>
        <begin position="154"/>
        <end position="176"/>
    </location>
</feature>
<evidence type="ECO:0000256" key="1">
    <source>
        <dbReference type="SAM" id="MobiDB-lite"/>
    </source>
</evidence>
<reference evidence="3 4" key="1">
    <citation type="submission" date="2016-01" db="EMBL/GenBank/DDBJ databases">
        <title>Draft Genome Sequences of Seven Thermophilic Sporeformers Isolated from Foods.</title>
        <authorList>
            <person name="Berendsen E.M."/>
            <person name="Wells-Bennik M.H."/>
            <person name="Krawcyk A.O."/>
            <person name="De Jong A."/>
            <person name="Holsappel S."/>
            <person name="Eijlander R.T."/>
            <person name="Kuipers O.P."/>
        </authorList>
    </citation>
    <scope>NUCLEOTIDE SEQUENCE [LARGE SCALE GENOMIC DNA]</scope>
    <source>
        <strain evidence="3 4">B4135</strain>
    </source>
</reference>
<dbReference type="RefSeq" id="WP_061569708.1">
    <property type="nucleotide sequence ID" value="NZ_LQYT01000113.1"/>
</dbReference>
<evidence type="ECO:0000313" key="3">
    <source>
        <dbReference type="EMBL" id="KYD11230.1"/>
    </source>
</evidence>
<dbReference type="PROSITE" id="PS51782">
    <property type="entry name" value="LYSM"/>
    <property type="match status" value="1"/>
</dbReference>
<dbReference type="Pfam" id="PF01476">
    <property type="entry name" value="LysM"/>
    <property type="match status" value="1"/>
</dbReference>
<name>A0A150LG74_9BACI</name>
<dbReference type="SUPFAM" id="SSF54106">
    <property type="entry name" value="LysM domain"/>
    <property type="match status" value="1"/>
</dbReference>
<proteinExistence type="predicted"/>
<protein>
    <recommendedName>
        <fullName evidence="2">LysM domain-containing protein</fullName>
    </recommendedName>
</protein>
<dbReference type="STRING" id="301148.B4135_3345"/>
<evidence type="ECO:0000313" key="4">
    <source>
        <dbReference type="Proteomes" id="UP000075683"/>
    </source>
</evidence>
<accession>A0A150LG74</accession>
<organism evidence="3 4">
    <name type="scientific">Caldibacillus debilis</name>
    <dbReference type="NCBI Taxonomy" id="301148"/>
    <lineage>
        <taxon>Bacteria</taxon>
        <taxon>Bacillati</taxon>
        <taxon>Bacillota</taxon>
        <taxon>Bacilli</taxon>
        <taxon>Bacillales</taxon>
        <taxon>Bacillaceae</taxon>
        <taxon>Caldibacillus</taxon>
    </lineage>
</organism>
<feature type="compositionally biased region" description="Basic and acidic residues" evidence="1">
    <location>
        <begin position="74"/>
        <end position="97"/>
    </location>
</feature>
<evidence type="ECO:0000259" key="2">
    <source>
        <dbReference type="PROSITE" id="PS51782"/>
    </source>
</evidence>
<dbReference type="CDD" id="cd00118">
    <property type="entry name" value="LysM"/>
    <property type="match status" value="1"/>
</dbReference>
<dbReference type="InterPro" id="IPR018392">
    <property type="entry name" value="LysM"/>
</dbReference>
<dbReference type="GO" id="GO:0008932">
    <property type="term" value="F:lytic endotransglycosylase activity"/>
    <property type="evidence" value="ECO:0007669"/>
    <property type="project" value="TreeGrafter"/>
</dbReference>
<dbReference type="NCBIfam" id="TIGR02899">
    <property type="entry name" value="spore_safA"/>
    <property type="match status" value="1"/>
</dbReference>
<feature type="region of interest" description="Disordered" evidence="1">
    <location>
        <begin position="147"/>
        <end position="176"/>
    </location>
</feature>
<dbReference type="OrthoDB" id="2033517at2"/>
<dbReference type="EMBL" id="LQYT01000113">
    <property type="protein sequence ID" value="KYD11230.1"/>
    <property type="molecule type" value="Genomic_DNA"/>
</dbReference>
<feature type="region of interest" description="Disordered" evidence="1">
    <location>
        <begin position="420"/>
        <end position="443"/>
    </location>
</feature>
<dbReference type="Gene3D" id="3.10.350.10">
    <property type="entry name" value="LysM domain"/>
    <property type="match status" value="1"/>
</dbReference>
<feature type="region of interest" description="Disordered" evidence="1">
    <location>
        <begin position="74"/>
        <end position="102"/>
    </location>
</feature>
<dbReference type="InterPro" id="IPR014248">
    <property type="entry name" value="Spore_coat_assembly_SafA"/>
</dbReference>
<dbReference type="SMART" id="SM00257">
    <property type="entry name" value="LysM"/>
    <property type="match status" value="1"/>
</dbReference>
<comment type="caution">
    <text evidence="3">The sequence shown here is derived from an EMBL/GenBank/DDBJ whole genome shotgun (WGS) entry which is preliminary data.</text>
</comment>
<dbReference type="InterPro" id="IPR036779">
    <property type="entry name" value="LysM_dom_sf"/>
</dbReference>
<sequence length="443" mass="48326">MRIHIVQKGDTLWKIAQKYNVDFEQLKQLNSHLANPDYILPGMKIKIPAKKETHMQKKEYPEAVHPFKEHIQPAHPVQKEQPIKEAPKKEIPKKEAPKPAPKSYYFPKPPLTISPEIDVNQYYLFNMANLANLKFEQPAPHVPHVPPMPPVPPKVEHKVKEKPVEKEKKKEEPKMEEQPVYVPAPVPTHWCVPVTPILPGSGFPCFPQGGWPTAGFAFPGAWHPAGYGGHPMMPHHWPGGEGQEQEMQVSPGLPTEEYTDQTFPFLPHMESLDAFHGGGPGMTEGKVQSAEKGMPQPFAPAALPHMVQPGYYPGFPASFPGASDCGCGGSGGTAGVQTPYGGTFGQPPFFAGPYGQPMTQGSVSPSDGSQWQQTGAMPYPAGWGGPQAGGISGPPPFMPAGAPYGADPFGGYYGPEAIDPDDYMAKPWHPAHYPPREDEGEEN</sequence>
<feature type="domain" description="LysM" evidence="2">
    <location>
        <begin position="2"/>
        <end position="47"/>
    </location>
</feature>
<dbReference type="AlphaFoldDB" id="A0A150LG74"/>
<gene>
    <name evidence="3" type="ORF">B4135_3345</name>
</gene>
<dbReference type="PANTHER" id="PTHR33734">
    <property type="entry name" value="LYSM DOMAIN-CONTAINING GPI-ANCHORED PROTEIN 2"/>
    <property type="match status" value="1"/>
</dbReference>
<dbReference type="PANTHER" id="PTHR33734:SF34">
    <property type="entry name" value="SPOIVD-ASSOCIATED FACTOR A"/>
    <property type="match status" value="1"/>
</dbReference>